<proteinExistence type="predicted"/>
<sequence length="132" mass="14672">MRRARSPVILRPGGSVEIPLVAAFGGWKGIPWISMTDSNLAPLLVLHQTDFEYRVIRLKRRPYTDISKVDLRMAIGTVNIVLDFDNSVRNFAGNTANKENARKALDILASKGCPLSERVRVFLSDPALTLIP</sequence>
<gene>
    <name evidence="1" type="ORF">H3Z74_08905</name>
</gene>
<evidence type="ECO:0000313" key="2">
    <source>
        <dbReference type="Proteomes" id="UP000516148"/>
    </source>
</evidence>
<dbReference type="AlphaFoldDB" id="A0A7H0LQI7"/>
<dbReference type="KEGG" id="spap:H3Z74_08905"/>
<keyword evidence="2" id="KW-1185">Reference proteome</keyword>
<dbReference type="Proteomes" id="UP000516148">
    <property type="component" value="Chromosome"/>
</dbReference>
<dbReference type="EMBL" id="CP061038">
    <property type="protein sequence ID" value="QNQ11940.1"/>
    <property type="molecule type" value="Genomic_DNA"/>
</dbReference>
<evidence type="ECO:0000313" key="1">
    <source>
        <dbReference type="EMBL" id="QNQ11940.1"/>
    </source>
</evidence>
<reference evidence="1 2" key="1">
    <citation type="submission" date="2020-09" db="EMBL/GenBank/DDBJ databases">
        <title>Sphingomonas sp., a new species isolated from pork steak.</title>
        <authorList>
            <person name="Heidler von Heilborn D."/>
        </authorList>
    </citation>
    <scope>NUCLEOTIDE SEQUENCE [LARGE SCALE GENOMIC DNA]</scope>
    <source>
        <strain evidence="2">S8-3T</strain>
    </source>
</reference>
<organism evidence="1 2">
    <name type="scientific">Sphingomonas alpina</name>
    <dbReference type="NCBI Taxonomy" id="653931"/>
    <lineage>
        <taxon>Bacteria</taxon>
        <taxon>Pseudomonadati</taxon>
        <taxon>Pseudomonadota</taxon>
        <taxon>Alphaproteobacteria</taxon>
        <taxon>Sphingomonadales</taxon>
        <taxon>Sphingomonadaceae</taxon>
        <taxon>Sphingomonas</taxon>
    </lineage>
</organism>
<protein>
    <submittedName>
        <fullName evidence="1">Uncharacterized protein</fullName>
    </submittedName>
</protein>
<name>A0A7H0LQI7_9SPHN</name>
<accession>A0A7H0LQI7</accession>